<dbReference type="GO" id="GO:0016758">
    <property type="term" value="F:hexosyltransferase activity"/>
    <property type="evidence" value="ECO:0007669"/>
    <property type="project" value="UniProtKB-ARBA"/>
</dbReference>
<dbReference type="Proteomes" id="UP000323930">
    <property type="component" value="Unassembled WGS sequence"/>
</dbReference>
<evidence type="ECO:0000259" key="1">
    <source>
        <dbReference type="Pfam" id="PF00535"/>
    </source>
</evidence>
<dbReference type="Gene3D" id="3.90.550.10">
    <property type="entry name" value="Spore Coat Polysaccharide Biosynthesis Protein SpsA, Chain A"/>
    <property type="match status" value="1"/>
</dbReference>
<proteinExistence type="predicted"/>
<organism evidence="2 3">
    <name type="scientific">Seonamhaeicola marinus</name>
    <dbReference type="NCBI Taxonomy" id="1912246"/>
    <lineage>
        <taxon>Bacteria</taxon>
        <taxon>Pseudomonadati</taxon>
        <taxon>Bacteroidota</taxon>
        <taxon>Flavobacteriia</taxon>
        <taxon>Flavobacteriales</taxon>
        <taxon>Flavobacteriaceae</taxon>
    </lineage>
</organism>
<sequence length="305" mass="36110">MVSVIMSIYNEPENWLREAIDSILNQSFKDFEFIIINDNPNRMINDEILEFYKGKDSRILSIKNENNIGLTKSLNKALKMAKGKYVARMDADDISLRHRFKEQVEFLEKNKHLLACGTDIILINENNKELNKKLKTHFTFDAIKNVFPLFNPIYHPTLFIRNKFITENGIRYNENFKYAQDYELVKEIILKGEIVNLESKLLKYRISSSQISNSKIKEQNEYARSTKLSFLKNTYNLNENDFYKIYFILKRLREKNSRNDVALDNSIISLLLSFPFTRKTILNELIRTRISLKLRVKLFLKILNI</sequence>
<dbReference type="AlphaFoldDB" id="A0A5D0HS74"/>
<reference evidence="2 3" key="1">
    <citation type="submission" date="2019-08" db="EMBL/GenBank/DDBJ databases">
        <title>Seonamhaeicola sediminis sp. nov., isolated from marine sediment.</title>
        <authorList>
            <person name="Cao W.R."/>
        </authorList>
    </citation>
    <scope>NUCLEOTIDE SEQUENCE [LARGE SCALE GENOMIC DNA]</scope>
    <source>
        <strain evidence="2 3">B011</strain>
    </source>
</reference>
<name>A0A5D0HS74_9FLAO</name>
<dbReference type="RefSeq" id="WP_148542735.1">
    <property type="nucleotide sequence ID" value="NZ_VSDQ01000679.1"/>
</dbReference>
<dbReference type="EMBL" id="VSDQ01000679">
    <property type="protein sequence ID" value="TYA74128.1"/>
    <property type="molecule type" value="Genomic_DNA"/>
</dbReference>
<dbReference type="SUPFAM" id="SSF53448">
    <property type="entry name" value="Nucleotide-diphospho-sugar transferases"/>
    <property type="match status" value="1"/>
</dbReference>
<feature type="domain" description="Glycosyltransferase 2-like" evidence="1">
    <location>
        <begin position="3"/>
        <end position="166"/>
    </location>
</feature>
<dbReference type="Pfam" id="PF00535">
    <property type="entry name" value="Glycos_transf_2"/>
    <property type="match status" value="1"/>
</dbReference>
<keyword evidence="2" id="KW-0808">Transferase</keyword>
<dbReference type="OrthoDB" id="9815829at2"/>
<keyword evidence="3" id="KW-1185">Reference proteome</keyword>
<dbReference type="InterPro" id="IPR029044">
    <property type="entry name" value="Nucleotide-diphossugar_trans"/>
</dbReference>
<protein>
    <submittedName>
        <fullName evidence="2">Glycosyltransferase</fullName>
    </submittedName>
</protein>
<gene>
    <name evidence="2" type="ORF">FUA24_12355</name>
</gene>
<comment type="caution">
    <text evidence="2">The sequence shown here is derived from an EMBL/GenBank/DDBJ whole genome shotgun (WGS) entry which is preliminary data.</text>
</comment>
<evidence type="ECO:0000313" key="3">
    <source>
        <dbReference type="Proteomes" id="UP000323930"/>
    </source>
</evidence>
<accession>A0A5D0HS74</accession>
<evidence type="ECO:0000313" key="2">
    <source>
        <dbReference type="EMBL" id="TYA74128.1"/>
    </source>
</evidence>
<dbReference type="InterPro" id="IPR001173">
    <property type="entry name" value="Glyco_trans_2-like"/>
</dbReference>
<dbReference type="PANTHER" id="PTHR22916">
    <property type="entry name" value="GLYCOSYLTRANSFERASE"/>
    <property type="match status" value="1"/>
</dbReference>
<dbReference type="PANTHER" id="PTHR22916:SF3">
    <property type="entry name" value="UDP-GLCNAC:BETAGAL BETA-1,3-N-ACETYLGLUCOSAMINYLTRANSFERASE-LIKE PROTEIN 1"/>
    <property type="match status" value="1"/>
</dbReference>